<dbReference type="KEGG" id="plon:Pla110_01830"/>
<organism evidence="1 2">
    <name type="scientific">Polystyrenella longa</name>
    <dbReference type="NCBI Taxonomy" id="2528007"/>
    <lineage>
        <taxon>Bacteria</taxon>
        <taxon>Pseudomonadati</taxon>
        <taxon>Planctomycetota</taxon>
        <taxon>Planctomycetia</taxon>
        <taxon>Planctomycetales</taxon>
        <taxon>Planctomycetaceae</taxon>
        <taxon>Polystyrenella</taxon>
    </lineage>
</organism>
<evidence type="ECO:0000313" key="1">
    <source>
        <dbReference type="EMBL" id="QDU78479.1"/>
    </source>
</evidence>
<dbReference type="SUPFAM" id="SSF48239">
    <property type="entry name" value="Terpenoid cyclases/Protein prenyltransferases"/>
    <property type="match status" value="1"/>
</dbReference>
<evidence type="ECO:0008006" key="3">
    <source>
        <dbReference type="Google" id="ProtNLM"/>
    </source>
</evidence>
<protein>
    <recommendedName>
        <fullName evidence="3">Prenyltransferase and squalene oxidase repeat protein</fullName>
    </recommendedName>
</protein>
<dbReference type="RefSeq" id="WP_144992274.1">
    <property type="nucleotide sequence ID" value="NZ_CP036281.1"/>
</dbReference>
<dbReference type="InterPro" id="IPR008930">
    <property type="entry name" value="Terpenoid_cyclase/PrenylTrfase"/>
</dbReference>
<reference evidence="1 2" key="1">
    <citation type="submission" date="2019-02" db="EMBL/GenBank/DDBJ databases">
        <title>Deep-cultivation of Planctomycetes and their phenomic and genomic characterization uncovers novel biology.</title>
        <authorList>
            <person name="Wiegand S."/>
            <person name="Jogler M."/>
            <person name="Boedeker C."/>
            <person name="Pinto D."/>
            <person name="Vollmers J."/>
            <person name="Rivas-Marin E."/>
            <person name="Kohn T."/>
            <person name="Peeters S.H."/>
            <person name="Heuer A."/>
            <person name="Rast P."/>
            <person name="Oberbeckmann S."/>
            <person name="Bunk B."/>
            <person name="Jeske O."/>
            <person name="Meyerdierks A."/>
            <person name="Storesund J.E."/>
            <person name="Kallscheuer N."/>
            <person name="Luecker S."/>
            <person name="Lage O.M."/>
            <person name="Pohl T."/>
            <person name="Merkel B.J."/>
            <person name="Hornburger P."/>
            <person name="Mueller R.-W."/>
            <person name="Bruemmer F."/>
            <person name="Labrenz M."/>
            <person name="Spormann A.M."/>
            <person name="Op den Camp H."/>
            <person name="Overmann J."/>
            <person name="Amann R."/>
            <person name="Jetten M.S.M."/>
            <person name="Mascher T."/>
            <person name="Medema M.H."/>
            <person name="Devos D.P."/>
            <person name="Kaster A.-K."/>
            <person name="Ovreas L."/>
            <person name="Rohde M."/>
            <person name="Galperin M.Y."/>
            <person name="Jogler C."/>
        </authorList>
    </citation>
    <scope>NUCLEOTIDE SEQUENCE [LARGE SCALE GENOMIC DNA]</scope>
    <source>
        <strain evidence="1 2">Pla110</strain>
    </source>
</reference>
<accession>A0A518CGX6</accession>
<dbReference type="Gene3D" id="1.50.10.20">
    <property type="match status" value="1"/>
</dbReference>
<dbReference type="EMBL" id="CP036281">
    <property type="protein sequence ID" value="QDU78479.1"/>
    <property type="molecule type" value="Genomic_DNA"/>
</dbReference>
<name>A0A518CGX6_9PLAN</name>
<sequence length="396" mass="44245">MLFTQGQVPDRSLSKQATPFRIWRATYPALLSLGFLLLWGTSSLCISTASAADGTDNPSDRLTPAQWQKIDTAVDRGLKYISANQQADGSFMAPRSGQPGITSLCIMAFLSRGHIPQHGPYGRQLDKAINFVLVSQQSSGIISLGGSRPNYHHAISGLMLGEAYGQTSGPMSARIKKGIDDALAYSRMRQTLPKRNPQDKGGWRYHRPYGPNDSDLTASAWNLMFYRSAKNAGFEVPQEYVEDAMGYIKRSFDPQIGGFVYTLNKSWTEEYYASGATVAGGVVSLAMAGDHNTPMARAAGDWILKNPFDTYNRRRHPDDRYHYSAYYCSQAMFLLGGDYWDQFFPTYLETITSNQRSTGAWDRESRHESQMGDVYTTSLMVLSLTPPYQMLPIYQR</sequence>
<proteinExistence type="predicted"/>
<dbReference type="OrthoDB" id="265313at2"/>
<gene>
    <name evidence="1" type="ORF">Pla110_01830</name>
</gene>
<evidence type="ECO:0000313" key="2">
    <source>
        <dbReference type="Proteomes" id="UP000317178"/>
    </source>
</evidence>
<keyword evidence="2" id="KW-1185">Reference proteome</keyword>
<dbReference type="Proteomes" id="UP000317178">
    <property type="component" value="Chromosome"/>
</dbReference>
<dbReference type="CDD" id="cd00688">
    <property type="entry name" value="ISOPREN_C2_like"/>
    <property type="match status" value="1"/>
</dbReference>
<dbReference type="AlphaFoldDB" id="A0A518CGX6"/>